<gene>
    <name evidence="2" type="ORF">FUAX_38020</name>
</gene>
<keyword evidence="3" id="KW-1185">Reference proteome</keyword>
<proteinExistence type="predicted"/>
<evidence type="ECO:0000313" key="2">
    <source>
        <dbReference type="EMBL" id="BDD11370.1"/>
    </source>
</evidence>
<feature type="transmembrane region" description="Helical" evidence="1">
    <location>
        <begin position="82"/>
        <end position="105"/>
    </location>
</feature>
<feature type="transmembrane region" description="Helical" evidence="1">
    <location>
        <begin position="51"/>
        <end position="75"/>
    </location>
</feature>
<dbReference type="RefSeq" id="WP_338392869.1">
    <property type="nucleotide sequence ID" value="NZ_AP025314.1"/>
</dbReference>
<organism evidence="2 3">
    <name type="scientific">Fulvitalea axinellae</name>
    <dbReference type="NCBI Taxonomy" id="1182444"/>
    <lineage>
        <taxon>Bacteria</taxon>
        <taxon>Pseudomonadati</taxon>
        <taxon>Bacteroidota</taxon>
        <taxon>Cytophagia</taxon>
        <taxon>Cytophagales</taxon>
        <taxon>Persicobacteraceae</taxon>
        <taxon>Fulvitalea</taxon>
    </lineage>
</organism>
<evidence type="ECO:0000313" key="3">
    <source>
        <dbReference type="Proteomes" id="UP001348817"/>
    </source>
</evidence>
<dbReference type="EMBL" id="AP025314">
    <property type="protein sequence ID" value="BDD11370.1"/>
    <property type="molecule type" value="Genomic_DNA"/>
</dbReference>
<evidence type="ECO:0000256" key="1">
    <source>
        <dbReference type="SAM" id="Phobius"/>
    </source>
</evidence>
<dbReference type="KEGG" id="fax:FUAX_38020"/>
<protein>
    <submittedName>
        <fullName evidence="2">Uncharacterized protein</fullName>
    </submittedName>
</protein>
<dbReference type="AlphaFoldDB" id="A0AAU9DFR0"/>
<keyword evidence="1" id="KW-1133">Transmembrane helix</keyword>
<name>A0AAU9DFR0_9BACT</name>
<reference evidence="2 3" key="1">
    <citation type="submission" date="2021-12" db="EMBL/GenBank/DDBJ databases">
        <title>Genome sequencing of bacteria with rrn-lacking chromosome and rrn-plasmid.</title>
        <authorList>
            <person name="Anda M."/>
            <person name="Iwasaki W."/>
        </authorList>
    </citation>
    <scope>NUCLEOTIDE SEQUENCE [LARGE SCALE GENOMIC DNA]</scope>
    <source>
        <strain evidence="2 3">DSM 100852</strain>
    </source>
</reference>
<dbReference type="Proteomes" id="UP001348817">
    <property type="component" value="Chromosome"/>
</dbReference>
<feature type="transmembrane region" description="Helical" evidence="1">
    <location>
        <begin position="7"/>
        <end position="31"/>
    </location>
</feature>
<accession>A0AAU9DFR0</accession>
<keyword evidence="1" id="KW-0812">Transmembrane</keyword>
<keyword evidence="1" id="KW-0472">Membrane</keyword>
<sequence>MIKKERGWLNLMVFIFGLLVLLLRVFMIYSVHKAMVRFYGDGFTGGISPMAVSYGTGPFLIIFLTGMILGGIGCWKYKKNRALAIVGMACMFLAVPLPILVMVLISNV</sequence>